<dbReference type="SUPFAM" id="SSF57667">
    <property type="entry name" value="beta-beta-alpha zinc fingers"/>
    <property type="match status" value="2"/>
</dbReference>
<keyword evidence="13" id="KW-1185">Reference proteome</keyword>
<evidence type="ECO:0000313" key="12">
    <source>
        <dbReference type="EMBL" id="CAC5414093.1"/>
    </source>
</evidence>
<feature type="domain" description="C2H2-type" evidence="11">
    <location>
        <begin position="33"/>
        <end position="55"/>
    </location>
</feature>
<dbReference type="OrthoDB" id="6105437at2759"/>
<evidence type="ECO:0000256" key="6">
    <source>
        <dbReference type="ARBA" id="ARBA00023015"/>
    </source>
</evidence>
<evidence type="ECO:0000256" key="1">
    <source>
        <dbReference type="ARBA" id="ARBA00004123"/>
    </source>
</evidence>
<dbReference type="Pfam" id="PF13912">
    <property type="entry name" value="zf-C2H2_6"/>
    <property type="match status" value="1"/>
</dbReference>
<keyword evidence="6" id="KW-0805">Transcription regulation</keyword>
<dbReference type="InterPro" id="IPR036236">
    <property type="entry name" value="Znf_C2H2_sf"/>
</dbReference>
<evidence type="ECO:0000256" key="8">
    <source>
        <dbReference type="ARBA" id="ARBA00023163"/>
    </source>
</evidence>
<dbReference type="PANTHER" id="PTHR46105:SF5">
    <property type="entry name" value="ZINC FINGER AND BTB DOMAIN-CONTAINING PROTEIN 44 ISOFORM X1"/>
    <property type="match status" value="1"/>
</dbReference>
<evidence type="ECO:0000256" key="4">
    <source>
        <dbReference type="ARBA" id="ARBA00022771"/>
    </source>
</evidence>
<name>A0A6J8E244_MYTCO</name>
<evidence type="ECO:0000256" key="2">
    <source>
        <dbReference type="ARBA" id="ARBA00022723"/>
    </source>
</evidence>
<dbReference type="PROSITE" id="PS00028">
    <property type="entry name" value="ZINC_FINGER_C2H2_1"/>
    <property type="match status" value="3"/>
</dbReference>
<dbReference type="InterPro" id="IPR013087">
    <property type="entry name" value="Znf_C2H2_type"/>
</dbReference>
<dbReference type="GO" id="GO:0000978">
    <property type="term" value="F:RNA polymerase II cis-regulatory region sequence-specific DNA binding"/>
    <property type="evidence" value="ECO:0007669"/>
    <property type="project" value="TreeGrafter"/>
</dbReference>
<dbReference type="InterPro" id="IPR050457">
    <property type="entry name" value="ZnFinger_BTB_dom_contain"/>
</dbReference>
<dbReference type="GO" id="GO:0005634">
    <property type="term" value="C:nucleus"/>
    <property type="evidence" value="ECO:0007669"/>
    <property type="project" value="UniProtKB-SubCell"/>
</dbReference>
<evidence type="ECO:0000313" key="13">
    <source>
        <dbReference type="Proteomes" id="UP000507470"/>
    </source>
</evidence>
<dbReference type="Gene3D" id="3.30.160.60">
    <property type="entry name" value="Classic Zinc Finger"/>
    <property type="match status" value="2"/>
</dbReference>
<evidence type="ECO:0000256" key="3">
    <source>
        <dbReference type="ARBA" id="ARBA00022737"/>
    </source>
</evidence>
<evidence type="ECO:0000259" key="11">
    <source>
        <dbReference type="PROSITE" id="PS50157"/>
    </source>
</evidence>
<keyword evidence="2" id="KW-0479">Metal-binding</keyword>
<evidence type="ECO:0000256" key="5">
    <source>
        <dbReference type="ARBA" id="ARBA00022833"/>
    </source>
</evidence>
<dbReference type="GO" id="GO:0000981">
    <property type="term" value="F:DNA-binding transcription factor activity, RNA polymerase II-specific"/>
    <property type="evidence" value="ECO:0007669"/>
    <property type="project" value="TreeGrafter"/>
</dbReference>
<dbReference type="AlphaFoldDB" id="A0A6J8E244"/>
<sequence length="313" mass="36630">MAQKYECQQCGASFSKIGMVINHRRQFGHKDIYPCTICQKTFGRKDNLDRHILRHQDMSLFQCNDCGKLFSRHDNLHRHREENHNQIGRDNTLEIEKTHVELPTGGTKKPSNNTDQVRFLKTKQCILSIKNKDEICCARAFVTAKANIDKHEKWHGIRQGRKLQEHLAIELHTLANVPLHICGIEEINKFQAVMPVYQIHVISKEHFNGVIFQGPKAEKTMYLYFHDEHFDVITSMPPFLSRSYYCHTCKKGYQHKEEHRCNNICTSCHKIHNKRDTATTITVILMVKHFNGEECYRLHAQTTRKCHSTCKSY</sequence>
<organism evidence="12 13">
    <name type="scientific">Mytilus coruscus</name>
    <name type="common">Sea mussel</name>
    <dbReference type="NCBI Taxonomy" id="42192"/>
    <lineage>
        <taxon>Eukaryota</taxon>
        <taxon>Metazoa</taxon>
        <taxon>Spiralia</taxon>
        <taxon>Lophotrochozoa</taxon>
        <taxon>Mollusca</taxon>
        <taxon>Bivalvia</taxon>
        <taxon>Autobranchia</taxon>
        <taxon>Pteriomorphia</taxon>
        <taxon>Mytilida</taxon>
        <taxon>Mytiloidea</taxon>
        <taxon>Mytilidae</taxon>
        <taxon>Mytilinae</taxon>
        <taxon>Mytilus</taxon>
    </lineage>
</organism>
<keyword evidence="9" id="KW-0539">Nucleus</keyword>
<evidence type="ECO:0000256" key="9">
    <source>
        <dbReference type="ARBA" id="ARBA00023242"/>
    </source>
</evidence>
<keyword evidence="3" id="KW-0677">Repeat</keyword>
<proteinExistence type="predicted"/>
<keyword evidence="5" id="KW-0862">Zinc</keyword>
<feature type="domain" description="C2H2-type" evidence="11">
    <location>
        <begin position="61"/>
        <end position="84"/>
    </location>
</feature>
<dbReference type="GO" id="GO:0008270">
    <property type="term" value="F:zinc ion binding"/>
    <property type="evidence" value="ECO:0007669"/>
    <property type="project" value="UniProtKB-KW"/>
</dbReference>
<evidence type="ECO:0000256" key="10">
    <source>
        <dbReference type="PROSITE-ProRule" id="PRU00042"/>
    </source>
</evidence>
<dbReference type="EMBL" id="CACVKT020008320">
    <property type="protein sequence ID" value="CAC5414093.1"/>
    <property type="molecule type" value="Genomic_DNA"/>
</dbReference>
<dbReference type="Pfam" id="PF00096">
    <property type="entry name" value="zf-C2H2"/>
    <property type="match status" value="2"/>
</dbReference>
<keyword evidence="8" id="KW-0804">Transcription</keyword>
<keyword evidence="7" id="KW-0238">DNA-binding</keyword>
<accession>A0A6J8E244</accession>
<keyword evidence="4 10" id="KW-0863">Zinc-finger</keyword>
<feature type="domain" description="C2H2-type" evidence="11">
    <location>
        <begin position="5"/>
        <end position="34"/>
    </location>
</feature>
<comment type="subcellular location">
    <subcellularLocation>
        <location evidence="1">Nucleus</location>
    </subcellularLocation>
</comment>
<dbReference type="Proteomes" id="UP000507470">
    <property type="component" value="Unassembled WGS sequence"/>
</dbReference>
<dbReference type="SMART" id="SM00355">
    <property type="entry name" value="ZnF_C2H2"/>
    <property type="match status" value="3"/>
</dbReference>
<protein>
    <recommendedName>
        <fullName evidence="11">C2H2-type domain-containing protein</fullName>
    </recommendedName>
</protein>
<dbReference type="PANTHER" id="PTHR46105">
    <property type="entry name" value="AGAP004733-PA"/>
    <property type="match status" value="1"/>
</dbReference>
<gene>
    <name evidence="12" type="ORF">MCOR_46935</name>
</gene>
<dbReference type="PROSITE" id="PS50157">
    <property type="entry name" value="ZINC_FINGER_C2H2_2"/>
    <property type="match status" value="3"/>
</dbReference>
<reference evidence="12 13" key="1">
    <citation type="submission" date="2020-06" db="EMBL/GenBank/DDBJ databases">
        <authorList>
            <person name="Li R."/>
            <person name="Bekaert M."/>
        </authorList>
    </citation>
    <scope>NUCLEOTIDE SEQUENCE [LARGE SCALE GENOMIC DNA]</scope>
    <source>
        <strain evidence="13">wild</strain>
    </source>
</reference>
<evidence type="ECO:0000256" key="7">
    <source>
        <dbReference type="ARBA" id="ARBA00023125"/>
    </source>
</evidence>